<evidence type="ECO:0000259" key="2">
    <source>
        <dbReference type="PROSITE" id="PS50914"/>
    </source>
</evidence>
<dbReference type="PROSITE" id="PS50914">
    <property type="entry name" value="BON"/>
    <property type="match status" value="1"/>
</dbReference>
<feature type="compositionally biased region" description="Acidic residues" evidence="1">
    <location>
        <begin position="76"/>
        <end position="86"/>
    </location>
</feature>
<dbReference type="InterPro" id="IPR007055">
    <property type="entry name" value="BON_dom"/>
</dbReference>
<keyword evidence="4" id="KW-1185">Reference proteome</keyword>
<dbReference type="Gene3D" id="3.30.1340.30">
    <property type="match status" value="1"/>
</dbReference>
<feature type="region of interest" description="Disordered" evidence="1">
    <location>
        <begin position="164"/>
        <end position="285"/>
    </location>
</feature>
<dbReference type="EMBL" id="BRXS01000004">
    <property type="protein sequence ID" value="GLC26405.1"/>
    <property type="molecule type" value="Genomic_DNA"/>
</dbReference>
<name>A0AA37Q4G4_9BACT</name>
<evidence type="ECO:0000256" key="1">
    <source>
        <dbReference type="SAM" id="MobiDB-lite"/>
    </source>
</evidence>
<feature type="compositionally biased region" description="Basic and acidic residues" evidence="1">
    <location>
        <begin position="270"/>
        <end position="285"/>
    </location>
</feature>
<reference evidence="3" key="1">
    <citation type="submission" date="2022-08" db="EMBL/GenBank/DDBJ databases">
        <title>Draft genome sequencing of Roseisolibacter agri AW1220.</title>
        <authorList>
            <person name="Tobiishi Y."/>
            <person name="Tonouchi A."/>
        </authorList>
    </citation>
    <scope>NUCLEOTIDE SEQUENCE</scope>
    <source>
        <strain evidence="3">AW1220</strain>
    </source>
</reference>
<comment type="caution">
    <text evidence="3">The sequence shown here is derived from an EMBL/GenBank/DDBJ whole genome shotgun (WGS) entry which is preliminary data.</text>
</comment>
<feature type="region of interest" description="Disordered" evidence="1">
    <location>
        <begin position="57"/>
        <end position="86"/>
    </location>
</feature>
<dbReference type="RefSeq" id="WP_284350857.1">
    <property type="nucleotide sequence ID" value="NZ_BRXS01000004.1"/>
</dbReference>
<dbReference type="Pfam" id="PF04972">
    <property type="entry name" value="BON"/>
    <property type="match status" value="1"/>
</dbReference>
<gene>
    <name evidence="3" type="ORF">rosag_29180</name>
</gene>
<proteinExistence type="predicted"/>
<feature type="domain" description="BON" evidence="2">
    <location>
        <begin position="88"/>
        <end position="157"/>
    </location>
</feature>
<dbReference type="Proteomes" id="UP001161325">
    <property type="component" value="Unassembled WGS sequence"/>
</dbReference>
<sequence length="285" mass="30829">MATIRYRDRESSTSGAIFVAVGALAGLAAGVLLAQRYGGLSGITQKVRDRFGEAALEDEGTEQELSGRPSAHDVPEYDDEPLGDDADEGEVLEERVLEAFRNDPVLSERAIDIGAIGTGIIELTGWVHAEDETHHAVTVTRGVPGVDTVVNRLTVRDDEDRFEERGRRYEAGDEETSPRWEGMGIGTGRPRQGTSAEVDRHADPKPVLEERWQREQQALKAAADDVEGLAERRASSTADLEGDRTGGSPITPTGVPKGDHVADPASADPVLREQTGRTDRNIRAD</sequence>
<evidence type="ECO:0000313" key="3">
    <source>
        <dbReference type="EMBL" id="GLC26405.1"/>
    </source>
</evidence>
<organism evidence="3 4">
    <name type="scientific">Roseisolibacter agri</name>
    <dbReference type="NCBI Taxonomy" id="2014610"/>
    <lineage>
        <taxon>Bacteria</taxon>
        <taxon>Pseudomonadati</taxon>
        <taxon>Gemmatimonadota</taxon>
        <taxon>Gemmatimonadia</taxon>
        <taxon>Gemmatimonadales</taxon>
        <taxon>Gemmatimonadaceae</taxon>
        <taxon>Roseisolibacter</taxon>
    </lineage>
</organism>
<evidence type="ECO:0000313" key="4">
    <source>
        <dbReference type="Proteomes" id="UP001161325"/>
    </source>
</evidence>
<protein>
    <recommendedName>
        <fullName evidence="2">BON domain-containing protein</fullName>
    </recommendedName>
</protein>
<dbReference type="AlphaFoldDB" id="A0AA37Q4G4"/>
<accession>A0AA37Q4G4</accession>
<feature type="compositionally biased region" description="Basic and acidic residues" evidence="1">
    <location>
        <begin position="197"/>
        <end position="214"/>
    </location>
</feature>